<dbReference type="EMBL" id="CP047186">
    <property type="protein sequence ID" value="QHC54652.1"/>
    <property type="molecule type" value="Genomic_DNA"/>
</dbReference>
<organism evidence="4 6">
    <name type="scientific">Rathayibacter tanaceti</name>
    <dbReference type="NCBI Taxonomy" id="1671680"/>
    <lineage>
        <taxon>Bacteria</taxon>
        <taxon>Bacillati</taxon>
        <taxon>Actinomycetota</taxon>
        <taxon>Actinomycetes</taxon>
        <taxon>Micrococcales</taxon>
        <taxon>Microbacteriaceae</taxon>
        <taxon>Rathayibacter</taxon>
    </lineage>
</organism>
<reference evidence="4 6" key="1">
    <citation type="submission" date="2015-08" db="EMBL/GenBank/DDBJ databases">
        <title>Draft Genome Sequence of Rathayibacter sp. Strain VKM Ac-2596 Isolated from Leaf Gall Induced by Plant-Parasitic Nematodes.</title>
        <authorList>
            <person name="Vasilenko O.V."/>
            <person name="Starodumova I.P."/>
            <person name="Tarlachkov S.V."/>
            <person name="Dorofeeva L.V."/>
            <person name="Evtushenko L.I."/>
        </authorList>
    </citation>
    <scope>NUCLEOTIDE SEQUENCE [LARGE SCALE GENOMIC DNA]</scope>
    <source>
        <strain evidence="4 6">VKM Ac-2596</strain>
    </source>
</reference>
<gene>
    <name evidence="4" type="primary">azoB_2</name>
    <name evidence="4" type="ORF">ACH61_02962</name>
    <name evidence="5" type="ORF">GSU10_02610</name>
</gene>
<reference evidence="7" key="2">
    <citation type="submission" date="2019-12" db="EMBL/GenBank/DDBJ databases">
        <title>Complete and draft genome sequences of new strains and members of some known species of the genus Rathayibacter isolated from plants.</title>
        <authorList>
            <person name="Tarlachkov S.V."/>
            <person name="Starodumova I.P."/>
            <person name="Dorofeeva L.V."/>
            <person name="Prisyazhnaya N.V."/>
            <person name="Leyn S."/>
            <person name="Zlamal J."/>
            <person name="Elan M."/>
            <person name="Osterman A.L."/>
            <person name="Nadler S."/>
            <person name="Subbotin S.A."/>
            <person name="Evtushenko L.I."/>
        </authorList>
    </citation>
    <scope>NUCLEOTIDE SEQUENCE [LARGE SCALE GENOMIC DNA]</scope>
    <source>
        <strain evidence="7">VKM Ac-2761</strain>
    </source>
</reference>
<evidence type="ECO:0000313" key="5">
    <source>
        <dbReference type="EMBL" id="QHC54652.1"/>
    </source>
</evidence>
<name>A0A162FV46_9MICO</name>
<accession>A0A162FV46</accession>
<dbReference type="InterPro" id="IPR008030">
    <property type="entry name" value="NmrA-like"/>
</dbReference>
<evidence type="ECO:0000256" key="2">
    <source>
        <dbReference type="ARBA" id="ARBA00022857"/>
    </source>
</evidence>
<dbReference type="CDD" id="cd05251">
    <property type="entry name" value="NmrA_like_SDR_a"/>
    <property type="match status" value="1"/>
</dbReference>
<keyword evidence="2" id="KW-0521">NADP</keyword>
<dbReference type="AlphaFoldDB" id="A0A162FV46"/>
<dbReference type="InterPro" id="IPR036291">
    <property type="entry name" value="NAD(P)-bd_dom_sf"/>
</dbReference>
<dbReference type="PATRIC" id="fig|1671680.3.peg.3189"/>
<dbReference type="Proteomes" id="UP000076717">
    <property type="component" value="Unassembled WGS sequence"/>
</dbReference>
<reference evidence="5" key="3">
    <citation type="submission" date="2019-12" db="EMBL/GenBank/DDBJ databases">
        <title>Complete and Draft Genome Sequences of New Strains and Members of Some Known Species of the Genus Rathayibacter isolated from Plants.</title>
        <authorList>
            <person name="Tarlachkov S.V."/>
            <person name="Starodumova I.P."/>
            <person name="Dorofeeva L.V."/>
            <person name="Prisyazhnaya N.V."/>
            <person name="Leyn S.A."/>
            <person name="Zlamal J.E."/>
            <person name="Elane M.L."/>
            <person name="Osterman A.L."/>
            <person name="Nadler S.A."/>
            <person name="Subbotin S.A."/>
            <person name="Evtushenko L.I."/>
        </authorList>
    </citation>
    <scope>NUCLEOTIDE SEQUENCE</scope>
    <source>
        <strain evidence="5">VKM Ac-2761</strain>
    </source>
</reference>
<dbReference type="InterPro" id="IPR051164">
    <property type="entry name" value="NmrA-like_oxidored"/>
</dbReference>
<proteinExistence type="inferred from homology"/>
<keyword evidence="4" id="KW-0560">Oxidoreductase</keyword>
<dbReference type="Pfam" id="PF05368">
    <property type="entry name" value="NmrA"/>
    <property type="match status" value="1"/>
</dbReference>
<protein>
    <submittedName>
        <fullName evidence="4">NAD(P)H azoreductase</fullName>
        <ecNumber evidence="4">1.7.-.-</ecNumber>
    </submittedName>
    <submittedName>
        <fullName evidence="5">NmrA family NAD(P)-binding protein</fullName>
    </submittedName>
</protein>
<dbReference type="SUPFAM" id="SSF51735">
    <property type="entry name" value="NAD(P)-binding Rossmann-fold domains"/>
    <property type="match status" value="1"/>
</dbReference>
<dbReference type="EC" id="1.7.-.-" evidence="4"/>
<feature type="domain" description="NmrA-like" evidence="3">
    <location>
        <begin position="6"/>
        <end position="270"/>
    </location>
</feature>
<dbReference type="KEGG" id="rte:GSU10_02610"/>
<sequence length="292" mass="30700">MTTESTSPIAVFAATGAQGGAVTDALLARGAHVRALVRDTGSEKARALADRGVELARVDIDDPASLVSALTGVDAFWFMTTPPGGMQDADTEGETRQGIALADAAAVAGVPRVVFNSVGGADRDSGVPHFESKRLVELHLASLDVPTTVIRPVFFFENFFFFAPSEEDGTLVLRLPLADDVSLQLIAVRDIGIVAASALLDPASVPAEIEIAGDELTGSEIAAAFAERTGRPARYEALPLAALDGQEDMQSMFRWFVETPAYQADVDATRRLSPGALGLPAWLDAVDYSPAS</sequence>
<dbReference type="Gene3D" id="3.90.25.10">
    <property type="entry name" value="UDP-galactose 4-epimerase, domain 1"/>
    <property type="match status" value="1"/>
</dbReference>
<dbReference type="Gene3D" id="3.40.50.720">
    <property type="entry name" value="NAD(P)-binding Rossmann-like Domain"/>
    <property type="match status" value="1"/>
</dbReference>
<dbReference type="PANTHER" id="PTHR42748">
    <property type="entry name" value="NITROGEN METABOLITE REPRESSION PROTEIN NMRA FAMILY MEMBER"/>
    <property type="match status" value="1"/>
</dbReference>
<dbReference type="GO" id="GO:0016491">
    <property type="term" value="F:oxidoreductase activity"/>
    <property type="evidence" value="ECO:0007669"/>
    <property type="project" value="UniProtKB-KW"/>
</dbReference>
<dbReference type="RefSeq" id="WP_068213203.1">
    <property type="nucleotide sequence ID" value="NZ_CP047186.1"/>
</dbReference>
<evidence type="ECO:0000313" key="4">
    <source>
        <dbReference type="EMBL" id="KZX19940.1"/>
    </source>
</evidence>
<dbReference type="Proteomes" id="UP000465031">
    <property type="component" value="Chromosome"/>
</dbReference>
<evidence type="ECO:0000313" key="7">
    <source>
        <dbReference type="Proteomes" id="UP000465031"/>
    </source>
</evidence>
<evidence type="ECO:0000313" key="6">
    <source>
        <dbReference type="Proteomes" id="UP000076717"/>
    </source>
</evidence>
<evidence type="ECO:0000256" key="1">
    <source>
        <dbReference type="ARBA" id="ARBA00006328"/>
    </source>
</evidence>
<evidence type="ECO:0000259" key="3">
    <source>
        <dbReference type="Pfam" id="PF05368"/>
    </source>
</evidence>
<keyword evidence="6" id="KW-1185">Reference proteome</keyword>
<dbReference type="EMBL" id="LIIN01000169">
    <property type="protein sequence ID" value="KZX19940.1"/>
    <property type="molecule type" value="Genomic_DNA"/>
</dbReference>
<dbReference type="OrthoDB" id="5180065at2"/>
<comment type="similarity">
    <text evidence="1">Belongs to the NmrA-type oxidoreductase family.</text>
</comment>
<dbReference type="PANTHER" id="PTHR42748:SF7">
    <property type="entry name" value="NMRA LIKE REDOX SENSOR 1-RELATED"/>
    <property type="match status" value="1"/>
</dbReference>